<keyword evidence="2" id="KW-1185">Reference proteome</keyword>
<comment type="caution">
    <text evidence="1">The sequence shown here is derived from an EMBL/GenBank/DDBJ whole genome shotgun (WGS) entry which is preliminary data.</text>
</comment>
<accession>A0A7K3W9F2</accession>
<evidence type="ECO:0000313" key="2">
    <source>
        <dbReference type="Proteomes" id="UP000470470"/>
    </source>
</evidence>
<dbReference type="EMBL" id="JAAGWK010000005">
    <property type="protein sequence ID" value="NEL52966.1"/>
    <property type="molecule type" value="Genomic_DNA"/>
</dbReference>
<gene>
    <name evidence="1" type="ORF">G1H19_02910</name>
</gene>
<protein>
    <submittedName>
        <fullName evidence="1">Uncharacterized protein</fullName>
    </submittedName>
</protein>
<evidence type="ECO:0000313" key="1">
    <source>
        <dbReference type="EMBL" id="NEL52966.1"/>
    </source>
</evidence>
<sequence length="163" mass="17560">MGTLDRPDVPTSPTDWLFHPEVARLVVLARRPAGADAVRCVVSDAVWGDVVRLLRWAASADRSAPDVAARARWRLAVDCYDLMRRLPTLIDEVDEQWVSLPDDPLPDDAPAPAEQLREVAAELTAALVADAQVSLFEVGLLVNRLGAAAIAASVDGADWSELG</sequence>
<organism evidence="1 2">
    <name type="scientific">Goekera deserti</name>
    <dbReference type="NCBI Taxonomy" id="2497753"/>
    <lineage>
        <taxon>Bacteria</taxon>
        <taxon>Bacillati</taxon>
        <taxon>Actinomycetota</taxon>
        <taxon>Actinomycetes</taxon>
        <taxon>Geodermatophilales</taxon>
        <taxon>Geodermatophilaceae</taxon>
        <taxon>Goekera</taxon>
    </lineage>
</organism>
<dbReference type="AlphaFoldDB" id="A0A7K3W9F2"/>
<name>A0A7K3W9F2_9ACTN</name>
<dbReference type="RefSeq" id="WP_152730182.1">
    <property type="nucleotide sequence ID" value="NZ_JAABOZ010000005.1"/>
</dbReference>
<reference evidence="1 2" key="1">
    <citation type="submission" date="2020-02" db="EMBL/GenBank/DDBJ databases">
        <title>The whole genome sequence of CPCC 205119.</title>
        <authorList>
            <person name="Jiang Z."/>
        </authorList>
    </citation>
    <scope>NUCLEOTIDE SEQUENCE [LARGE SCALE GENOMIC DNA]</scope>
    <source>
        <strain evidence="1 2">CPCC 205119</strain>
    </source>
</reference>
<proteinExistence type="predicted"/>
<dbReference type="Proteomes" id="UP000470470">
    <property type="component" value="Unassembled WGS sequence"/>
</dbReference>